<feature type="chain" id="PRO_5037617681" description="Secreted protein" evidence="1">
    <location>
        <begin position="25"/>
        <end position="64"/>
    </location>
</feature>
<gene>
    <name evidence="2" type="ORF">BDA96_05G235900</name>
</gene>
<organism evidence="2 3">
    <name type="scientific">Sorghum bicolor</name>
    <name type="common">Sorghum</name>
    <name type="synonym">Sorghum vulgare</name>
    <dbReference type="NCBI Taxonomy" id="4558"/>
    <lineage>
        <taxon>Eukaryota</taxon>
        <taxon>Viridiplantae</taxon>
        <taxon>Streptophyta</taxon>
        <taxon>Embryophyta</taxon>
        <taxon>Tracheophyta</taxon>
        <taxon>Spermatophyta</taxon>
        <taxon>Magnoliopsida</taxon>
        <taxon>Liliopsida</taxon>
        <taxon>Poales</taxon>
        <taxon>Poaceae</taxon>
        <taxon>PACMAD clade</taxon>
        <taxon>Panicoideae</taxon>
        <taxon>Andropogonodae</taxon>
        <taxon>Andropogoneae</taxon>
        <taxon>Sorghinae</taxon>
        <taxon>Sorghum</taxon>
    </lineage>
</organism>
<dbReference type="Proteomes" id="UP000807115">
    <property type="component" value="Chromosome 5"/>
</dbReference>
<reference evidence="2" key="2">
    <citation type="submission" date="2020-10" db="EMBL/GenBank/DDBJ databases">
        <authorList>
            <person name="Cooper E.A."/>
            <person name="Brenton Z.W."/>
            <person name="Flinn B.S."/>
            <person name="Jenkins J."/>
            <person name="Shu S."/>
            <person name="Flowers D."/>
            <person name="Luo F."/>
            <person name="Wang Y."/>
            <person name="Xia P."/>
            <person name="Barry K."/>
            <person name="Daum C."/>
            <person name="Lipzen A."/>
            <person name="Yoshinaga Y."/>
            <person name="Schmutz J."/>
            <person name="Saski C."/>
            <person name="Vermerris W."/>
            <person name="Kresovich S."/>
        </authorList>
    </citation>
    <scope>NUCLEOTIDE SEQUENCE</scope>
</reference>
<feature type="signal peptide" evidence="1">
    <location>
        <begin position="1"/>
        <end position="24"/>
    </location>
</feature>
<comment type="caution">
    <text evidence="2">The sequence shown here is derived from an EMBL/GenBank/DDBJ whole genome shotgun (WGS) entry which is preliminary data.</text>
</comment>
<proteinExistence type="predicted"/>
<dbReference type="EMBL" id="CM027684">
    <property type="protein sequence ID" value="KAG0530996.1"/>
    <property type="molecule type" value="Genomic_DNA"/>
</dbReference>
<evidence type="ECO:0008006" key="4">
    <source>
        <dbReference type="Google" id="ProtNLM"/>
    </source>
</evidence>
<evidence type="ECO:0000256" key="1">
    <source>
        <dbReference type="SAM" id="SignalP"/>
    </source>
</evidence>
<protein>
    <recommendedName>
        <fullName evidence="4">Secreted protein</fullName>
    </recommendedName>
</protein>
<reference evidence="2" key="1">
    <citation type="journal article" date="2019" name="BMC Genomics">
        <title>A new reference genome for Sorghum bicolor reveals high levels of sequence similarity between sweet and grain genotypes: implications for the genetics of sugar metabolism.</title>
        <authorList>
            <person name="Cooper E.A."/>
            <person name="Brenton Z.W."/>
            <person name="Flinn B.S."/>
            <person name="Jenkins J."/>
            <person name="Shu S."/>
            <person name="Flowers D."/>
            <person name="Luo F."/>
            <person name="Wang Y."/>
            <person name="Xia P."/>
            <person name="Barry K."/>
            <person name="Daum C."/>
            <person name="Lipzen A."/>
            <person name="Yoshinaga Y."/>
            <person name="Schmutz J."/>
            <person name="Saski C."/>
            <person name="Vermerris W."/>
            <person name="Kresovich S."/>
        </authorList>
    </citation>
    <scope>NUCLEOTIDE SEQUENCE</scope>
</reference>
<dbReference type="AlphaFoldDB" id="A0A921UIG2"/>
<keyword evidence="1" id="KW-0732">Signal</keyword>
<name>A0A921UIG2_SORBI</name>
<evidence type="ECO:0000313" key="3">
    <source>
        <dbReference type="Proteomes" id="UP000807115"/>
    </source>
</evidence>
<accession>A0A921UIG2</accession>
<sequence>MVVLRVAITDLAVLMVATPHADLAACGRQRTRSNEHESLLGLGIRERRRWCPDPAGHWRCGSGP</sequence>
<evidence type="ECO:0000313" key="2">
    <source>
        <dbReference type="EMBL" id="KAG0530996.1"/>
    </source>
</evidence>